<accession>A0A7R8WH29</accession>
<evidence type="ECO:0000256" key="4">
    <source>
        <dbReference type="ARBA" id="ARBA00022815"/>
    </source>
</evidence>
<name>A0A7R8WH29_9CRUS</name>
<comment type="similarity">
    <text evidence="2">Belongs to the gastrin/cholecystokinin family.</text>
</comment>
<organism evidence="6">
    <name type="scientific">Cyprideis torosa</name>
    <dbReference type="NCBI Taxonomy" id="163714"/>
    <lineage>
        <taxon>Eukaryota</taxon>
        <taxon>Metazoa</taxon>
        <taxon>Ecdysozoa</taxon>
        <taxon>Arthropoda</taxon>
        <taxon>Crustacea</taxon>
        <taxon>Oligostraca</taxon>
        <taxon>Ostracoda</taxon>
        <taxon>Podocopa</taxon>
        <taxon>Podocopida</taxon>
        <taxon>Cytherocopina</taxon>
        <taxon>Cytheroidea</taxon>
        <taxon>Cytherideidae</taxon>
        <taxon>Cyprideis</taxon>
    </lineage>
</organism>
<dbReference type="AlphaFoldDB" id="A0A7R8WH29"/>
<dbReference type="Pfam" id="PF08257">
    <property type="entry name" value="Sulfakinin"/>
    <property type="match status" value="2"/>
</dbReference>
<keyword evidence="4" id="KW-0027">Amidation</keyword>
<comment type="subcellular location">
    <subcellularLocation>
        <location evidence="1">Secreted</location>
    </subcellularLocation>
</comment>
<dbReference type="InterPro" id="IPR013259">
    <property type="entry name" value="Sulfakinin"/>
</dbReference>
<dbReference type="InterPro" id="IPR013152">
    <property type="entry name" value="Gastrin/cholecystokinin_CS"/>
</dbReference>
<protein>
    <submittedName>
        <fullName evidence="6">Uncharacterized protein</fullName>
    </submittedName>
</protein>
<evidence type="ECO:0000256" key="5">
    <source>
        <dbReference type="ARBA" id="ARBA00023320"/>
    </source>
</evidence>
<evidence type="ECO:0000256" key="1">
    <source>
        <dbReference type="ARBA" id="ARBA00004613"/>
    </source>
</evidence>
<dbReference type="PROSITE" id="PS00259">
    <property type="entry name" value="GASTRIN"/>
    <property type="match status" value="1"/>
</dbReference>
<evidence type="ECO:0000256" key="3">
    <source>
        <dbReference type="ARBA" id="ARBA00022525"/>
    </source>
</evidence>
<dbReference type="GO" id="GO:0007218">
    <property type="term" value="P:neuropeptide signaling pathway"/>
    <property type="evidence" value="ECO:0007669"/>
    <property type="project" value="UniProtKB-KW"/>
</dbReference>
<sequence length="137" mass="15205">MHKIRSVTIVLACVSMAVMAMGLPAIESSKETGRGGSKAEARTLIQLIMAYLKNKMSPGQTPEAELNHHPMFPSPADFSRAASLMTDLRDTADKRQFDDYGHMRFGKRADFDDYGHMRFGRSVSNQKLSSSSSKKPH</sequence>
<gene>
    <name evidence="6" type="ORF">CTOB1V02_LOCUS6494</name>
</gene>
<keyword evidence="3" id="KW-0964">Secreted</keyword>
<dbReference type="GO" id="GO:0005576">
    <property type="term" value="C:extracellular region"/>
    <property type="evidence" value="ECO:0007669"/>
    <property type="project" value="UniProtKB-SubCell"/>
</dbReference>
<keyword evidence="5" id="KW-0527">Neuropeptide</keyword>
<evidence type="ECO:0000256" key="2">
    <source>
        <dbReference type="ARBA" id="ARBA00006273"/>
    </source>
</evidence>
<proteinExistence type="inferred from homology"/>
<dbReference type="EMBL" id="OB661615">
    <property type="protein sequence ID" value="CAD7228614.1"/>
    <property type="molecule type" value="Genomic_DNA"/>
</dbReference>
<dbReference type="OrthoDB" id="6381986at2759"/>
<reference evidence="6" key="1">
    <citation type="submission" date="2020-11" db="EMBL/GenBank/DDBJ databases">
        <authorList>
            <person name="Tran Van P."/>
        </authorList>
    </citation>
    <scope>NUCLEOTIDE SEQUENCE</scope>
</reference>
<evidence type="ECO:0000313" key="6">
    <source>
        <dbReference type="EMBL" id="CAD7228614.1"/>
    </source>
</evidence>